<evidence type="ECO:0000313" key="2">
    <source>
        <dbReference type="EMBL" id="GFE54335.1"/>
    </source>
</evidence>
<dbReference type="OrthoDB" id="367149at2759"/>
<evidence type="ECO:0000313" key="3">
    <source>
        <dbReference type="Proteomes" id="UP001057455"/>
    </source>
</evidence>
<keyword evidence="3" id="KW-1185">Reference proteome</keyword>
<accession>A0A9W5TBA6</accession>
<comment type="caution">
    <text evidence="2">The sequence shown here is derived from an EMBL/GenBank/DDBJ whole genome shotgun (WGS) entry which is preliminary data.</text>
</comment>
<feature type="domain" description="DUF1411" evidence="1">
    <location>
        <begin position="19"/>
        <end position="192"/>
    </location>
</feature>
<dbReference type="Proteomes" id="UP001057455">
    <property type="component" value="Unassembled WGS sequence"/>
</dbReference>
<gene>
    <name evidence="2" type="ORF">BaOVIS_017390</name>
</gene>
<protein>
    <recommendedName>
        <fullName evidence="1">DUF1411 domain-containing protein</fullName>
    </recommendedName>
</protein>
<dbReference type="Pfam" id="PF07199">
    <property type="entry name" value="DUF1411"/>
    <property type="match status" value="1"/>
</dbReference>
<name>A0A9W5TBA6_BABOV</name>
<proteinExistence type="predicted"/>
<reference evidence="2" key="1">
    <citation type="submission" date="2019-12" db="EMBL/GenBank/DDBJ databases">
        <title>Genome sequence of Babesia ovis.</title>
        <authorList>
            <person name="Yamagishi J."/>
            <person name="Sevinc F."/>
            <person name="Xuan X."/>
        </authorList>
    </citation>
    <scope>NUCLEOTIDE SEQUENCE</scope>
    <source>
        <strain evidence="2">Selcuk</strain>
    </source>
</reference>
<dbReference type="AlphaFoldDB" id="A0A9W5TBA6"/>
<organism evidence="2 3">
    <name type="scientific">Babesia ovis</name>
    <dbReference type="NCBI Taxonomy" id="5869"/>
    <lineage>
        <taxon>Eukaryota</taxon>
        <taxon>Sar</taxon>
        <taxon>Alveolata</taxon>
        <taxon>Apicomplexa</taxon>
        <taxon>Aconoidasida</taxon>
        <taxon>Piroplasmida</taxon>
        <taxon>Babesiidae</taxon>
        <taxon>Babesia</taxon>
    </lineage>
</organism>
<dbReference type="EMBL" id="BLIY01000015">
    <property type="protein sequence ID" value="GFE54335.1"/>
    <property type="molecule type" value="Genomic_DNA"/>
</dbReference>
<sequence length="240" mass="26330">MAGSIVSSSSKSDLVVASRRGNGLFKVAKWVMGIAAVGGAISGTVMSFDGSETIGPTQTEIPVEVDPADIPVEPTQTEIPVKVDSAEVPVEPTQTEATVDDIQNVDLTIKLGKSTYQPFFGKPKCNDPNRVDMPVLKERLGRMIKHIAQYTPKKEKHLKYKDLAEKLAKQTTITIPVNLANDLCSMKSGKLPKSFIYEISVTFTMRLIPDVPTKIEANSFCFRLYDVSDFFISALKDFVL</sequence>
<evidence type="ECO:0000259" key="1">
    <source>
        <dbReference type="Pfam" id="PF07199"/>
    </source>
</evidence>
<dbReference type="InterPro" id="IPR009850">
    <property type="entry name" value="DUF1411"/>
</dbReference>